<dbReference type="InterPro" id="IPR017871">
    <property type="entry name" value="ABC_transporter-like_CS"/>
</dbReference>
<gene>
    <name evidence="5" type="ORF">GCM10009838_11420</name>
</gene>
<comment type="caution">
    <text evidence="5">The sequence shown here is derived from an EMBL/GenBank/DDBJ whole genome shotgun (WGS) entry which is preliminary data.</text>
</comment>
<dbReference type="EMBL" id="BAAAQM010000004">
    <property type="protein sequence ID" value="GAA1957166.1"/>
    <property type="molecule type" value="Genomic_DNA"/>
</dbReference>
<organism evidence="5 6">
    <name type="scientific">Catenulispora subtropica</name>
    <dbReference type="NCBI Taxonomy" id="450798"/>
    <lineage>
        <taxon>Bacteria</taxon>
        <taxon>Bacillati</taxon>
        <taxon>Actinomycetota</taxon>
        <taxon>Actinomycetes</taxon>
        <taxon>Catenulisporales</taxon>
        <taxon>Catenulisporaceae</taxon>
        <taxon>Catenulispora</taxon>
    </lineage>
</organism>
<proteinExistence type="predicted"/>
<feature type="domain" description="ABC transporter" evidence="4">
    <location>
        <begin position="20"/>
        <end position="248"/>
    </location>
</feature>
<dbReference type="Pfam" id="PF00005">
    <property type="entry name" value="ABC_tran"/>
    <property type="match status" value="1"/>
</dbReference>
<keyword evidence="1" id="KW-0813">Transport</keyword>
<evidence type="ECO:0000256" key="1">
    <source>
        <dbReference type="ARBA" id="ARBA00022448"/>
    </source>
</evidence>
<dbReference type="GO" id="GO:0005524">
    <property type="term" value="F:ATP binding"/>
    <property type="evidence" value="ECO:0007669"/>
    <property type="project" value="UniProtKB-KW"/>
</dbReference>
<evidence type="ECO:0000259" key="4">
    <source>
        <dbReference type="PROSITE" id="PS50893"/>
    </source>
</evidence>
<keyword evidence="2" id="KW-0547">Nucleotide-binding</keyword>
<dbReference type="PANTHER" id="PTHR24220:SF86">
    <property type="entry name" value="ABC TRANSPORTER ABCH.1"/>
    <property type="match status" value="1"/>
</dbReference>
<dbReference type="SMART" id="SM00382">
    <property type="entry name" value="AAA"/>
    <property type="match status" value="1"/>
</dbReference>
<evidence type="ECO:0000256" key="2">
    <source>
        <dbReference type="ARBA" id="ARBA00022741"/>
    </source>
</evidence>
<sequence length="249" mass="26988">MTDTMMGVAERCNAAGTPVLELRGLTRTYHGPPPVQALRSADLTVEEGEYVAIIGPSGSGKSTLLNLLGLLDRPTEGRLFLDGLDTTVLSERDRTALRGRRIGFVFQAFHLLPHRTAVENVMMAQLYTDRRRRNERRDDAVAALQAVELGHRLAALPSTLSGGERQRVAIARALVNKPRLVLADEPTGNLDTVTAAKVLDLLDELVASGLTLMVITHDPTVAARAHRTVTIRDGDLTEEPPAEDAPHVA</sequence>
<dbReference type="PROSITE" id="PS00211">
    <property type="entry name" value="ABC_TRANSPORTER_1"/>
    <property type="match status" value="1"/>
</dbReference>
<keyword evidence="6" id="KW-1185">Reference proteome</keyword>
<dbReference type="PANTHER" id="PTHR24220">
    <property type="entry name" value="IMPORT ATP-BINDING PROTEIN"/>
    <property type="match status" value="1"/>
</dbReference>
<dbReference type="InterPro" id="IPR027417">
    <property type="entry name" value="P-loop_NTPase"/>
</dbReference>
<name>A0ABN2QRI1_9ACTN</name>
<evidence type="ECO:0000313" key="6">
    <source>
        <dbReference type="Proteomes" id="UP001499854"/>
    </source>
</evidence>
<dbReference type="InterPro" id="IPR015854">
    <property type="entry name" value="ABC_transpr_LolD-like"/>
</dbReference>
<dbReference type="Gene3D" id="3.40.50.300">
    <property type="entry name" value="P-loop containing nucleotide triphosphate hydrolases"/>
    <property type="match status" value="1"/>
</dbReference>
<dbReference type="PROSITE" id="PS50893">
    <property type="entry name" value="ABC_TRANSPORTER_2"/>
    <property type="match status" value="1"/>
</dbReference>
<accession>A0ABN2QRI1</accession>
<evidence type="ECO:0000313" key="5">
    <source>
        <dbReference type="EMBL" id="GAA1957166.1"/>
    </source>
</evidence>
<keyword evidence="3 5" id="KW-0067">ATP-binding</keyword>
<dbReference type="SUPFAM" id="SSF52540">
    <property type="entry name" value="P-loop containing nucleoside triphosphate hydrolases"/>
    <property type="match status" value="1"/>
</dbReference>
<reference evidence="5 6" key="1">
    <citation type="journal article" date="2019" name="Int. J. Syst. Evol. Microbiol.">
        <title>The Global Catalogue of Microorganisms (GCM) 10K type strain sequencing project: providing services to taxonomists for standard genome sequencing and annotation.</title>
        <authorList>
            <consortium name="The Broad Institute Genomics Platform"/>
            <consortium name="The Broad Institute Genome Sequencing Center for Infectious Disease"/>
            <person name="Wu L."/>
            <person name="Ma J."/>
        </authorList>
    </citation>
    <scope>NUCLEOTIDE SEQUENCE [LARGE SCALE GENOMIC DNA]</scope>
    <source>
        <strain evidence="5 6">JCM 16013</strain>
    </source>
</reference>
<dbReference type="InterPro" id="IPR003593">
    <property type="entry name" value="AAA+_ATPase"/>
</dbReference>
<dbReference type="InterPro" id="IPR017911">
    <property type="entry name" value="MacB-like_ATP-bd"/>
</dbReference>
<dbReference type="InterPro" id="IPR003439">
    <property type="entry name" value="ABC_transporter-like_ATP-bd"/>
</dbReference>
<protein>
    <submittedName>
        <fullName evidence="5">ABC transporter ATP-binding protein</fullName>
    </submittedName>
</protein>
<evidence type="ECO:0000256" key="3">
    <source>
        <dbReference type="ARBA" id="ARBA00022840"/>
    </source>
</evidence>
<dbReference type="CDD" id="cd03255">
    <property type="entry name" value="ABC_MJ0796_LolCDE_FtsE"/>
    <property type="match status" value="1"/>
</dbReference>
<dbReference type="Proteomes" id="UP001499854">
    <property type="component" value="Unassembled WGS sequence"/>
</dbReference>